<comment type="caution">
    <text evidence="1">The sequence shown here is derived from an EMBL/GenBank/DDBJ whole genome shotgun (WGS) entry which is preliminary data.</text>
</comment>
<dbReference type="AlphaFoldDB" id="A0A8S1IZS6"/>
<dbReference type="Proteomes" id="UP000708148">
    <property type="component" value="Unassembled WGS sequence"/>
</dbReference>
<proteinExistence type="predicted"/>
<reference evidence="1" key="1">
    <citation type="submission" date="2020-12" db="EMBL/GenBank/DDBJ databases">
        <authorList>
            <person name="Iha C."/>
        </authorList>
    </citation>
    <scope>NUCLEOTIDE SEQUENCE</scope>
</reference>
<gene>
    <name evidence="1" type="ORF">OSTQU699_LOCUS6042</name>
</gene>
<dbReference type="EMBL" id="CAJHUC010001319">
    <property type="protein sequence ID" value="CAD7700683.1"/>
    <property type="molecule type" value="Genomic_DNA"/>
</dbReference>
<protein>
    <submittedName>
        <fullName evidence="1">Uncharacterized protein</fullName>
    </submittedName>
</protein>
<evidence type="ECO:0000313" key="1">
    <source>
        <dbReference type="EMBL" id="CAD7700683.1"/>
    </source>
</evidence>
<name>A0A8S1IZS6_9CHLO</name>
<accession>A0A8S1IZS6</accession>
<sequence length="144" mass="16530">MEEMLHQMVDICAADLVKKQADFLLYWGNGQELGVHKFTAREDYEYTWWIRHQPNGGFADAWHFEVEYGSDGQTANPAEEIDLANANNTFRVAFLTPRAQEMLVANLTERGFQAEFRVQSVMCDSRELPGQTVQGNVQLVTIKW</sequence>
<organism evidence="1 2">
    <name type="scientific">Ostreobium quekettii</name>
    <dbReference type="NCBI Taxonomy" id="121088"/>
    <lineage>
        <taxon>Eukaryota</taxon>
        <taxon>Viridiplantae</taxon>
        <taxon>Chlorophyta</taxon>
        <taxon>core chlorophytes</taxon>
        <taxon>Ulvophyceae</taxon>
        <taxon>TCBD clade</taxon>
        <taxon>Bryopsidales</taxon>
        <taxon>Ostreobineae</taxon>
        <taxon>Ostreobiaceae</taxon>
        <taxon>Ostreobium</taxon>
    </lineage>
</organism>
<evidence type="ECO:0000313" key="2">
    <source>
        <dbReference type="Proteomes" id="UP000708148"/>
    </source>
</evidence>
<keyword evidence="2" id="KW-1185">Reference proteome</keyword>